<dbReference type="Proteomes" id="UP000789860">
    <property type="component" value="Unassembled WGS sequence"/>
</dbReference>
<accession>A0ACA9NZE3</accession>
<reference evidence="1" key="1">
    <citation type="submission" date="2021-06" db="EMBL/GenBank/DDBJ databases">
        <authorList>
            <person name="Kallberg Y."/>
            <person name="Tangrot J."/>
            <person name="Rosling A."/>
        </authorList>
    </citation>
    <scope>NUCLEOTIDE SEQUENCE</scope>
    <source>
        <strain evidence="1">AU212A</strain>
    </source>
</reference>
<dbReference type="EMBL" id="CAJVPM010030154">
    <property type="protein sequence ID" value="CAG8675821.1"/>
    <property type="molecule type" value="Genomic_DNA"/>
</dbReference>
<evidence type="ECO:0000313" key="2">
    <source>
        <dbReference type="Proteomes" id="UP000789860"/>
    </source>
</evidence>
<evidence type="ECO:0000313" key="1">
    <source>
        <dbReference type="EMBL" id="CAG8675821.1"/>
    </source>
</evidence>
<proteinExistence type="predicted"/>
<organism evidence="1 2">
    <name type="scientific">Scutellospora calospora</name>
    <dbReference type="NCBI Taxonomy" id="85575"/>
    <lineage>
        <taxon>Eukaryota</taxon>
        <taxon>Fungi</taxon>
        <taxon>Fungi incertae sedis</taxon>
        <taxon>Mucoromycota</taxon>
        <taxon>Glomeromycotina</taxon>
        <taxon>Glomeromycetes</taxon>
        <taxon>Diversisporales</taxon>
        <taxon>Gigasporaceae</taxon>
        <taxon>Scutellospora</taxon>
    </lineage>
</organism>
<protein>
    <submittedName>
        <fullName evidence="1">7287_t:CDS:1</fullName>
    </submittedName>
</protein>
<gene>
    <name evidence="1" type="ORF">SCALOS_LOCUS9546</name>
</gene>
<name>A0ACA9NZE3_9GLOM</name>
<keyword evidence="2" id="KW-1185">Reference proteome</keyword>
<comment type="caution">
    <text evidence="1">The sequence shown here is derived from an EMBL/GenBank/DDBJ whole genome shotgun (WGS) entry which is preliminary data.</text>
</comment>
<feature type="non-terminal residue" evidence="1">
    <location>
        <position position="1"/>
    </location>
</feature>
<sequence>SIIVLTPTGIAASNIDGYTIYSACEFGIEGTCNNNNLTGDTLNKLQDFWNKIQCVIIDKVSMIRQYLLARFHIFLKVVKSSDISAPFARLNILFSDDFMQLLLVLDPALYMPSKVSNINLSEEFKAANDIELNSNFKKCKHALYKPLINNRSVMNAIGRNLWLNHQREALRSRIINDNRIKNNEWKNATFLVTRNDLLSDTKENALAGILPLTVRMTVILTVNICICDGLANSSKGIIKQININKDSIESFSLEEKLIILKRPSTYVVIEPIDL</sequence>